<dbReference type="PROSITE" id="PS50862">
    <property type="entry name" value="AA_TRNA_LIGASE_II"/>
    <property type="match status" value="1"/>
</dbReference>
<dbReference type="AlphaFoldDB" id="A0A1F5YJY9"/>
<keyword evidence="5 7" id="KW-0648">Protein biosynthesis</keyword>
<dbReference type="InterPro" id="IPR012340">
    <property type="entry name" value="NA-bd_OB-fold"/>
</dbReference>
<proteinExistence type="inferred from homology"/>
<comment type="caution">
    <text evidence="9">The sequence shown here is derived from an EMBL/GenBank/DDBJ whole genome shotgun (WGS) entry which is preliminary data.</text>
</comment>
<reference evidence="9 10" key="1">
    <citation type="journal article" date="2016" name="Nat. Commun.">
        <title>Thousands of microbial genomes shed light on interconnected biogeochemical processes in an aquifer system.</title>
        <authorList>
            <person name="Anantharaman K."/>
            <person name="Brown C.T."/>
            <person name="Hug L.A."/>
            <person name="Sharon I."/>
            <person name="Castelle C.J."/>
            <person name="Probst A.J."/>
            <person name="Thomas B.C."/>
            <person name="Singh A."/>
            <person name="Wilkins M.J."/>
            <person name="Karaoz U."/>
            <person name="Brodie E.L."/>
            <person name="Williams K.H."/>
            <person name="Hubbard S.S."/>
            <person name="Banfield J.F."/>
        </authorList>
    </citation>
    <scope>NUCLEOTIDE SEQUENCE [LARGE SCALE GENOMIC DNA]</scope>
</reference>
<evidence type="ECO:0000256" key="5">
    <source>
        <dbReference type="ARBA" id="ARBA00022917"/>
    </source>
</evidence>
<name>A0A1F5YJY9_9BACT</name>
<feature type="binding site" evidence="7">
    <location>
        <position position="458"/>
    </location>
    <ligand>
        <name>L-aspartate</name>
        <dbReference type="ChEBI" id="CHEBI:29991"/>
    </ligand>
</feature>
<dbReference type="InterPro" id="IPR002312">
    <property type="entry name" value="Asp/Asn-tRNA-synth_IIb"/>
</dbReference>
<dbReference type="InterPro" id="IPR045864">
    <property type="entry name" value="aa-tRNA-synth_II/BPL/LPL"/>
</dbReference>
<dbReference type="Proteomes" id="UP000179129">
    <property type="component" value="Unassembled WGS sequence"/>
</dbReference>
<evidence type="ECO:0000313" key="9">
    <source>
        <dbReference type="EMBL" id="OGG00465.1"/>
    </source>
</evidence>
<evidence type="ECO:0000259" key="8">
    <source>
        <dbReference type="PROSITE" id="PS50862"/>
    </source>
</evidence>
<dbReference type="GO" id="GO:0004815">
    <property type="term" value="F:aspartate-tRNA ligase activity"/>
    <property type="evidence" value="ECO:0007669"/>
    <property type="project" value="UniProtKB-UniRule"/>
</dbReference>
<feature type="binding site" evidence="7">
    <location>
        <position position="499"/>
    </location>
    <ligand>
        <name>L-aspartate</name>
        <dbReference type="ChEBI" id="CHEBI:29991"/>
    </ligand>
</feature>
<dbReference type="InterPro" id="IPR006195">
    <property type="entry name" value="aa-tRNA-synth_II"/>
</dbReference>
<dbReference type="GO" id="GO:0005737">
    <property type="term" value="C:cytoplasm"/>
    <property type="evidence" value="ECO:0007669"/>
    <property type="project" value="UniProtKB-SubCell"/>
</dbReference>
<keyword evidence="4 7" id="KW-0067">ATP-binding</keyword>
<feature type="binding site" evidence="7">
    <location>
        <position position="184"/>
    </location>
    <ligand>
        <name>L-aspartate</name>
        <dbReference type="ChEBI" id="CHEBI:29991"/>
    </ligand>
</feature>
<dbReference type="PANTHER" id="PTHR22594">
    <property type="entry name" value="ASPARTYL/LYSYL-TRNA SYNTHETASE"/>
    <property type="match status" value="1"/>
</dbReference>
<dbReference type="STRING" id="1817867.A3F83_07325"/>
<evidence type="ECO:0000256" key="7">
    <source>
        <dbReference type="HAMAP-Rule" id="MF_00044"/>
    </source>
</evidence>
<feature type="binding site" evidence="7">
    <location>
        <position position="239"/>
    </location>
    <ligand>
        <name>ATP</name>
        <dbReference type="ChEBI" id="CHEBI:30616"/>
    </ligand>
</feature>
<dbReference type="InterPro" id="IPR047090">
    <property type="entry name" value="AspRS_core"/>
</dbReference>
<accession>A0A1F5YJY9</accession>
<comment type="subunit">
    <text evidence="7">Homodimer.</text>
</comment>
<organism evidence="9 10">
    <name type="scientific">Candidatus Glassbacteria bacterium RIFCSPLOWO2_12_FULL_58_11</name>
    <dbReference type="NCBI Taxonomy" id="1817867"/>
    <lineage>
        <taxon>Bacteria</taxon>
        <taxon>Candidatus Glassiibacteriota</taxon>
    </lineage>
</organism>
<evidence type="ECO:0000256" key="4">
    <source>
        <dbReference type="ARBA" id="ARBA00022840"/>
    </source>
</evidence>
<feature type="site" description="Important for tRNA non-discrimination" evidence="7">
    <location>
        <position position="92"/>
    </location>
</feature>
<comment type="similarity">
    <text evidence="1 7">Belongs to the class-II aminoacyl-tRNA synthetase family. Type 1 subfamily.</text>
</comment>
<comment type="function">
    <text evidence="7">Aspartyl-tRNA synthetase with relaxed tRNA specificity since it is able to aspartylate not only its cognate tRNA(Asp) but also tRNA(Asn). Reaction proceeds in two steps: L-aspartate is first activated by ATP to form Asp-AMP and then transferred to the acceptor end of tRNA(Asp/Asn).</text>
</comment>
<dbReference type="EC" id="6.1.1.23" evidence="7"/>
<sequence>MESKLLQTHYRTSTCGELRKEDIGRQVTLIGWVFRWRDHGGMVFIDMRDRYGVTQVVFDRKSAEQDIDDLAHRLRAEYVIQIRGKVRPRPAGTVNPNLSTGEIEISADHLEILSESDNPPFRLDDKGSVNEDLRLTYRYLDLRREELQKYLIIRHKAVTATRNYFDRNGFLDIETPILCKPTPEGARDFLVPARLHPGKFYALPQSPQLYKQLLMVSGFDRYYQIARCFRDEDLRADRQPEFTQIDVEMSFIVEDDIIRVVEGLLQAIFSETLGIEIPATFPRLSYDEAMERFGIDRPDTRYGLEIQDFSACFGNCGFRVFDSLLSTGGRIRGIVVPGAARYSRKELDDLNALAAEMGSKGCVWQRVGKKGEHDSSIKNYVEQKFLDAAAEHGKASAGDLIVYVGGTDGVTSKALARLRQFLGDKEGLIDKNRLDFLWVTDFPLFERDPASGALSPAHHPFTSPRPEDLDKLTTSPELVRSRAYDVVLNGNEIGGGSIRIHNREVQRRIFTALGISDEDAEYKFGFLLKAFQFGPPPHGGIALGVDRIAMLLTGTDSIRDVIAFPKTAKASALMEDSPSIVNEHELLELHIRRIVRS</sequence>
<evidence type="ECO:0000256" key="3">
    <source>
        <dbReference type="ARBA" id="ARBA00022741"/>
    </source>
</evidence>
<dbReference type="InterPro" id="IPR004115">
    <property type="entry name" value="GAD-like_sf"/>
</dbReference>
<dbReference type="Gene3D" id="2.40.50.140">
    <property type="entry name" value="Nucleic acid-binding proteins"/>
    <property type="match status" value="1"/>
</dbReference>
<dbReference type="InterPro" id="IPR004524">
    <property type="entry name" value="Asp-tRNA-ligase_1"/>
</dbReference>
<dbReference type="InterPro" id="IPR004364">
    <property type="entry name" value="Aa-tRNA-synt_II"/>
</dbReference>
<feature type="binding site" evidence="7">
    <location>
        <begin position="230"/>
        <end position="232"/>
    </location>
    <ligand>
        <name>ATP</name>
        <dbReference type="ChEBI" id="CHEBI:30616"/>
    </ligand>
</feature>
<dbReference type="PANTHER" id="PTHR22594:SF5">
    <property type="entry name" value="ASPARTATE--TRNA LIGASE, MITOCHONDRIAL"/>
    <property type="match status" value="1"/>
</dbReference>
<comment type="catalytic activity">
    <reaction evidence="7">
        <text>tRNA(Asx) + L-aspartate + ATP = L-aspartyl-tRNA(Asx) + AMP + diphosphate</text>
        <dbReference type="Rhea" id="RHEA:18349"/>
        <dbReference type="Rhea" id="RHEA-COMP:9710"/>
        <dbReference type="Rhea" id="RHEA-COMP:9711"/>
        <dbReference type="ChEBI" id="CHEBI:29991"/>
        <dbReference type="ChEBI" id="CHEBI:30616"/>
        <dbReference type="ChEBI" id="CHEBI:33019"/>
        <dbReference type="ChEBI" id="CHEBI:78442"/>
        <dbReference type="ChEBI" id="CHEBI:78516"/>
        <dbReference type="ChEBI" id="CHEBI:456215"/>
        <dbReference type="EC" id="6.1.1.23"/>
    </reaction>
</comment>
<keyword evidence="7" id="KW-0963">Cytoplasm</keyword>
<dbReference type="GO" id="GO:0006422">
    <property type="term" value="P:aspartyl-tRNA aminoacylation"/>
    <property type="evidence" value="ECO:0007669"/>
    <property type="project" value="UniProtKB-UniRule"/>
</dbReference>
<dbReference type="Gene3D" id="3.30.1360.30">
    <property type="entry name" value="GAD-like domain"/>
    <property type="match status" value="1"/>
</dbReference>
<feature type="binding site" evidence="7">
    <location>
        <begin position="544"/>
        <end position="547"/>
    </location>
    <ligand>
        <name>ATP</name>
        <dbReference type="ChEBI" id="CHEBI:30616"/>
    </ligand>
</feature>
<dbReference type="EMBL" id="MFIX01000256">
    <property type="protein sequence ID" value="OGG00465.1"/>
    <property type="molecule type" value="Genomic_DNA"/>
</dbReference>
<dbReference type="InterPro" id="IPR047089">
    <property type="entry name" value="Asp-tRNA-ligase_1_N"/>
</dbReference>
<dbReference type="Pfam" id="PF02938">
    <property type="entry name" value="GAD"/>
    <property type="match status" value="1"/>
</dbReference>
<dbReference type="SUPFAM" id="SSF55261">
    <property type="entry name" value="GAD domain-like"/>
    <property type="match status" value="1"/>
</dbReference>
<dbReference type="PRINTS" id="PR01042">
    <property type="entry name" value="TRNASYNTHASP"/>
</dbReference>
<keyword evidence="6 7" id="KW-0030">Aminoacyl-tRNA synthetase</keyword>
<evidence type="ECO:0000256" key="1">
    <source>
        <dbReference type="ARBA" id="ARBA00006303"/>
    </source>
</evidence>
<evidence type="ECO:0000256" key="2">
    <source>
        <dbReference type="ARBA" id="ARBA00022598"/>
    </source>
</evidence>
<dbReference type="GO" id="GO:0003676">
    <property type="term" value="F:nucleic acid binding"/>
    <property type="evidence" value="ECO:0007669"/>
    <property type="project" value="InterPro"/>
</dbReference>
<feature type="binding site" evidence="7">
    <location>
        <position position="230"/>
    </location>
    <ligand>
        <name>L-aspartate</name>
        <dbReference type="ChEBI" id="CHEBI:29991"/>
    </ligand>
</feature>
<dbReference type="InterPro" id="IPR029351">
    <property type="entry name" value="GAD_dom"/>
</dbReference>
<dbReference type="SUPFAM" id="SSF50249">
    <property type="entry name" value="Nucleic acid-binding proteins"/>
    <property type="match status" value="1"/>
</dbReference>
<keyword evidence="3 7" id="KW-0547">Nucleotide-binding</keyword>
<dbReference type="GO" id="GO:0005524">
    <property type="term" value="F:ATP binding"/>
    <property type="evidence" value="ECO:0007669"/>
    <property type="project" value="UniProtKB-UniRule"/>
</dbReference>
<feature type="binding site" evidence="7">
    <location>
        <position position="492"/>
    </location>
    <ligand>
        <name>ATP</name>
        <dbReference type="ChEBI" id="CHEBI:30616"/>
    </ligand>
</feature>
<dbReference type="NCBIfam" id="NF001750">
    <property type="entry name" value="PRK00476.1"/>
    <property type="match status" value="1"/>
</dbReference>
<dbReference type="GO" id="GO:0050560">
    <property type="term" value="F:aspartate-tRNA(Asn) ligase activity"/>
    <property type="evidence" value="ECO:0007669"/>
    <property type="project" value="UniProtKB-EC"/>
</dbReference>
<dbReference type="InterPro" id="IPR004365">
    <property type="entry name" value="NA-bd_OB_tRNA"/>
</dbReference>
<dbReference type="CDD" id="cd04317">
    <property type="entry name" value="EcAspRS_like_N"/>
    <property type="match status" value="1"/>
</dbReference>
<dbReference type="Gene3D" id="3.30.930.10">
    <property type="entry name" value="Bira Bifunctional Protein, Domain 2"/>
    <property type="match status" value="1"/>
</dbReference>
<gene>
    <name evidence="7" type="primary">aspS</name>
    <name evidence="9" type="ORF">A3F83_07325</name>
</gene>
<protein>
    <recommendedName>
        <fullName evidence="7">Aspartate--tRNA(Asp/Asn) ligase</fullName>
        <ecNumber evidence="7">6.1.1.23</ecNumber>
    </recommendedName>
    <alternativeName>
        <fullName evidence="7">Aspartyl-tRNA synthetase</fullName>
        <shortName evidence="7">AspRS</shortName>
    </alternativeName>
    <alternativeName>
        <fullName evidence="7">Non-discriminating aspartyl-tRNA synthetase</fullName>
        <shortName evidence="7">ND-AspRS</shortName>
    </alternativeName>
</protein>
<dbReference type="CDD" id="cd00777">
    <property type="entry name" value="AspRS_core"/>
    <property type="match status" value="1"/>
</dbReference>
<dbReference type="SUPFAM" id="SSF55681">
    <property type="entry name" value="Class II aaRS and biotin synthetases"/>
    <property type="match status" value="1"/>
</dbReference>
<dbReference type="NCBIfam" id="TIGR00459">
    <property type="entry name" value="aspS_bact"/>
    <property type="match status" value="1"/>
</dbReference>
<feature type="site" description="Important for tRNA non-discrimination" evidence="7">
    <location>
        <position position="39"/>
    </location>
</feature>
<evidence type="ECO:0000313" key="10">
    <source>
        <dbReference type="Proteomes" id="UP000179129"/>
    </source>
</evidence>
<evidence type="ECO:0000256" key="6">
    <source>
        <dbReference type="ARBA" id="ARBA00023146"/>
    </source>
</evidence>
<dbReference type="Pfam" id="PF00152">
    <property type="entry name" value="tRNA-synt_2"/>
    <property type="match status" value="1"/>
</dbReference>
<keyword evidence="2 7" id="KW-0436">Ligase</keyword>
<feature type="domain" description="Aminoacyl-transfer RNA synthetases class-II family profile" evidence="8">
    <location>
        <begin position="153"/>
        <end position="565"/>
    </location>
</feature>
<comment type="subcellular location">
    <subcellularLocation>
        <location evidence="7">Cytoplasm</location>
    </subcellularLocation>
</comment>
<dbReference type="HAMAP" id="MF_00044">
    <property type="entry name" value="Asp_tRNA_synth_type1"/>
    <property type="match status" value="1"/>
</dbReference>
<feature type="region of interest" description="Aspartate" evidence="7">
    <location>
        <begin position="208"/>
        <end position="211"/>
    </location>
</feature>
<dbReference type="Pfam" id="PF01336">
    <property type="entry name" value="tRNA_anti-codon"/>
    <property type="match status" value="1"/>
</dbReference>